<accession>A0A9W4TCN3</accession>
<organism evidence="1 2">
    <name type="scientific">Funneliformis geosporum</name>
    <dbReference type="NCBI Taxonomy" id="1117311"/>
    <lineage>
        <taxon>Eukaryota</taxon>
        <taxon>Fungi</taxon>
        <taxon>Fungi incertae sedis</taxon>
        <taxon>Mucoromycota</taxon>
        <taxon>Glomeromycotina</taxon>
        <taxon>Glomeromycetes</taxon>
        <taxon>Glomerales</taxon>
        <taxon>Glomeraceae</taxon>
        <taxon>Funneliformis</taxon>
    </lineage>
</organism>
<sequence length="68" mass="7711">ADSAVQSYWTHIHNNQIHAPPKFKGFNYKPSATSSVTITPLSSNNNKLVYQSLDYICKNKNGYIEDHL</sequence>
<name>A0A9W4TCN3_9GLOM</name>
<gene>
    <name evidence="1" type="ORF">FWILDA_LOCUS18688</name>
</gene>
<dbReference type="Proteomes" id="UP001153678">
    <property type="component" value="Unassembled WGS sequence"/>
</dbReference>
<evidence type="ECO:0000313" key="2">
    <source>
        <dbReference type="Proteomes" id="UP001153678"/>
    </source>
</evidence>
<comment type="caution">
    <text evidence="1">The sequence shown here is derived from an EMBL/GenBank/DDBJ whole genome shotgun (WGS) entry which is preliminary data.</text>
</comment>
<feature type="non-terminal residue" evidence="1">
    <location>
        <position position="68"/>
    </location>
</feature>
<keyword evidence="2" id="KW-1185">Reference proteome</keyword>
<protein>
    <submittedName>
        <fullName evidence="1">10648_t:CDS:1</fullName>
    </submittedName>
</protein>
<feature type="non-terminal residue" evidence="1">
    <location>
        <position position="1"/>
    </location>
</feature>
<evidence type="ECO:0000313" key="1">
    <source>
        <dbReference type="EMBL" id="CAI2198669.1"/>
    </source>
</evidence>
<dbReference type="AlphaFoldDB" id="A0A9W4TCN3"/>
<dbReference type="OrthoDB" id="2434490at2759"/>
<dbReference type="EMBL" id="CAMKVN010019210">
    <property type="protein sequence ID" value="CAI2198669.1"/>
    <property type="molecule type" value="Genomic_DNA"/>
</dbReference>
<reference evidence="1" key="1">
    <citation type="submission" date="2022-08" db="EMBL/GenBank/DDBJ databases">
        <authorList>
            <person name="Kallberg Y."/>
            <person name="Tangrot J."/>
            <person name="Rosling A."/>
        </authorList>
    </citation>
    <scope>NUCLEOTIDE SEQUENCE</scope>
    <source>
        <strain evidence="1">Wild A</strain>
    </source>
</reference>
<proteinExistence type="predicted"/>